<reference evidence="3" key="1">
    <citation type="submission" date="2018-05" db="EMBL/GenBank/DDBJ databases">
        <authorList>
            <person name="Lanie J.A."/>
            <person name="Ng W.-L."/>
            <person name="Kazmierczak K.M."/>
            <person name="Andrzejewski T.M."/>
            <person name="Davidsen T.M."/>
            <person name="Wayne K.J."/>
            <person name="Tettelin H."/>
            <person name="Glass J.I."/>
            <person name="Rusch D."/>
            <person name="Podicherti R."/>
            <person name="Tsui H.-C.T."/>
            <person name="Winkler M.E."/>
        </authorList>
    </citation>
    <scope>NUCLEOTIDE SEQUENCE</scope>
</reference>
<organism evidence="3">
    <name type="scientific">marine metagenome</name>
    <dbReference type="NCBI Taxonomy" id="408172"/>
    <lineage>
        <taxon>unclassified sequences</taxon>
        <taxon>metagenomes</taxon>
        <taxon>ecological metagenomes</taxon>
    </lineage>
</organism>
<evidence type="ECO:0000313" key="3">
    <source>
        <dbReference type="EMBL" id="SVA32668.1"/>
    </source>
</evidence>
<accession>A0A381UYH6</accession>
<dbReference type="InterPro" id="IPR051610">
    <property type="entry name" value="GPI/OXD"/>
</dbReference>
<gene>
    <name evidence="3" type="ORF">METZ01_LOCUS85522</name>
</gene>
<name>A0A381UYH6_9ZZZZ</name>
<dbReference type="AlphaFoldDB" id="A0A381UYH6"/>
<dbReference type="Gene3D" id="2.60.120.10">
    <property type="entry name" value="Jelly Rolls"/>
    <property type="match status" value="1"/>
</dbReference>
<evidence type="ECO:0000256" key="1">
    <source>
        <dbReference type="ARBA" id="ARBA00022723"/>
    </source>
</evidence>
<sequence>MTYYNKCNLSLEALPEWITWLKDPLELSGVGISTFNLPAGKGYTYMHSHEEQEEVYIILSGKGIIQLEDEALKLVAGDFVRVSPLVRRAIKADKESPMIGIIVGGVPKNGYSRYKGSSSLIDDGIPDWDNLPPWCEGNEKIVEINKKLKAQREAIKAAG</sequence>
<dbReference type="Pfam" id="PF07883">
    <property type="entry name" value="Cupin_2"/>
    <property type="match status" value="1"/>
</dbReference>
<protein>
    <recommendedName>
        <fullName evidence="2">Cupin type-2 domain-containing protein</fullName>
    </recommendedName>
</protein>
<dbReference type="PANTHER" id="PTHR35848">
    <property type="entry name" value="OXALATE-BINDING PROTEIN"/>
    <property type="match status" value="1"/>
</dbReference>
<keyword evidence="1" id="KW-0479">Metal-binding</keyword>
<dbReference type="GO" id="GO:0046872">
    <property type="term" value="F:metal ion binding"/>
    <property type="evidence" value="ECO:0007669"/>
    <property type="project" value="UniProtKB-KW"/>
</dbReference>
<dbReference type="EMBL" id="UINC01007321">
    <property type="protein sequence ID" value="SVA32668.1"/>
    <property type="molecule type" value="Genomic_DNA"/>
</dbReference>
<dbReference type="SUPFAM" id="SSF51182">
    <property type="entry name" value="RmlC-like cupins"/>
    <property type="match status" value="1"/>
</dbReference>
<dbReference type="InterPro" id="IPR013096">
    <property type="entry name" value="Cupin_2"/>
</dbReference>
<proteinExistence type="predicted"/>
<evidence type="ECO:0000259" key="2">
    <source>
        <dbReference type="Pfam" id="PF07883"/>
    </source>
</evidence>
<dbReference type="InterPro" id="IPR011051">
    <property type="entry name" value="RmlC_Cupin_sf"/>
</dbReference>
<feature type="domain" description="Cupin type-2" evidence="2">
    <location>
        <begin position="35"/>
        <end position="101"/>
    </location>
</feature>
<dbReference type="InterPro" id="IPR014710">
    <property type="entry name" value="RmlC-like_jellyroll"/>
</dbReference>